<keyword evidence="2" id="KW-0677">Repeat</keyword>
<evidence type="ECO:0000256" key="1">
    <source>
        <dbReference type="ARBA" id="ARBA00022723"/>
    </source>
</evidence>
<dbReference type="PROSITE" id="PS51125">
    <property type="entry name" value="NHL"/>
    <property type="match status" value="2"/>
</dbReference>
<evidence type="ECO:0000259" key="9">
    <source>
        <dbReference type="PROSITE" id="PS50119"/>
    </source>
</evidence>
<dbReference type="InterPro" id="IPR000315">
    <property type="entry name" value="Znf_B-box"/>
</dbReference>
<dbReference type="InterPro" id="IPR011042">
    <property type="entry name" value="6-blade_b-propeller_TolB-like"/>
</dbReference>
<evidence type="ECO:0000259" key="8">
    <source>
        <dbReference type="PROSITE" id="PS50089"/>
    </source>
</evidence>
<keyword evidence="3 5" id="KW-0863">Zinc-finger</keyword>
<dbReference type="InterPro" id="IPR001258">
    <property type="entry name" value="NHL_repeat"/>
</dbReference>
<dbReference type="GO" id="GO:0005654">
    <property type="term" value="C:nucleoplasm"/>
    <property type="evidence" value="ECO:0007669"/>
    <property type="project" value="TreeGrafter"/>
</dbReference>
<name>A0A8J6H640_TENMO</name>
<dbReference type="Pfam" id="PF01436">
    <property type="entry name" value="NHL"/>
    <property type="match status" value="1"/>
</dbReference>
<dbReference type="PROSITE" id="PS50119">
    <property type="entry name" value="ZF_BBOX"/>
    <property type="match status" value="2"/>
</dbReference>
<protein>
    <recommendedName>
        <fullName evidence="12">Brain tumor protein</fullName>
    </recommendedName>
</protein>
<reference evidence="10" key="1">
    <citation type="journal article" date="2020" name="J Insects Food Feed">
        <title>The yellow mealworm (Tenebrio molitor) genome: a resource for the emerging insects as food and feed industry.</title>
        <authorList>
            <person name="Eriksson T."/>
            <person name="Andere A."/>
            <person name="Kelstrup H."/>
            <person name="Emery V."/>
            <person name="Picard C."/>
        </authorList>
    </citation>
    <scope>NUCLEOTIDE SEQUENCE</scope>
    <source>
        <strain evidence="10">Stoneville</strain>
        <tissue evidence="10">Whole head</tissue>
    </source>
</reference>
<keyword evidence="1" id="KW-0479">Metal-binding</keyword>
<dbReference type="PANTHER" id="PTHR25462:SF296">
    <property type="entry name" value="MEIOTIC P26, ISOFORM F"/>
    <property type="match status" value="1"/>
</dbReference>
<keyword evidence="4" id="KW-0862">Zinc</keyword>
<evidence type="ECO:0000256" key="4">
    <source>
        <dbReference type="ARBA" id="ARBA00022833"/>
    </source>
</evidence>
<dbReference type="Pfam" id="PF00643">
    <property type="entry name" value="zf-B_box"/>
    <property type="match status" value="1"/>
</dbReference>
<proteinExistence type="predicted"/>
<feature type="domain" description="RING-type" evidence="8">
    <location>
        <begin position="159"/>
        <end position="206"/>
    </location>
</feature>
<dbReference type="SUPFAM" id="SSF57845">
    <property type="entry name" value="B-box zinc-binding domain"/>
    <property type="match status" value="1"/>
</dbReference>
<dbReference type="InterPro" id="IPR013083">
    <property type="entry name" value="Znf_RING/FYVE/PHD"/>
</dbReference>
<dbReference type="SMART" id="SM00184">
    <property type="entry name" value="RING"/>
    <property type="match status" value="1"/>
</dbReference>
<dbReference type="Gene3D" id="3.30.160.60">
    <property type="entry name" value="Classic Zinc Finger"/>
    <property type="match status" value="1"/>
</dbReference>
<evidence type="ECO:0000256" key="3">
    <source>
        <dbReference type="ARBA" id="ARBA00022771"/>
    </source>
</evidence>
<comment type="caution">
    <text evidence="10">The sequence shown here is derived from an EMBL/GenBank/DDBJ whole genome shotgun (WGS) entry which is preliminary data.</text>
</comment>
<dbReference type="SMART" id="SM00336">
    <property type="entry name" value="BBOX"/>
    <property type="match status" value="2"/>
</dbReference>
<dbReference type="Proteomes" id="UP000719412">
    <property type="component" value="Unassembled WGS sequence"/>
</dbReference>
<keyword evidence="11" id="KW-1185">Reference proteome</keyword>
<dbReference type="InterPro" id="IPR047153">
    <property type="entry name" value="TRIM45/56/19-like"/>
</dbReference>
<dbReference type="PANTHER" id="PTHR25462">
    <property type="entry name" value="BONUS, ISOFORM C-RELATED"/>
    <property type="match status" value="1"/>
</dbReference>
<evidence type="ECO:0000256" key="7">
    <source>
        <dbReference type="SAM" id="Coils"/>
    </source>
</evidence>
<keyword evidence="7" id="KW-0175">Coiled coil</keyword>
<reference evidence="10" key="2">
    <citation type="submission" date="2021-08" db="EMBL/GenBank/DDBJ databases">
        <authorList>
            <person name="Eriksson T."/>
        </authorList>
    </citation>
    <scope>NUCLEOTIDE SEQUENCE</scope>
    <source>
        <strain evidence="10">Stoneville</strain>
        <tissue evidence="10">Whole head</tissue>
    </source>
</reference>
<evidence type="ECO:0000256" key="2">
    <source>
        <dbReference type="ARBA" id="ARBA00022737"/>
    </source>
</evidence>
<dbReference type="Gene3D" id="2.120.10.30">
    <property type="entry name" value="TolB, C-terminal domain"/>
    <property type="match status" value="1"/>
</dbReference>
<dbReference type="CDD" id="cd14959">
    <property type="entry name" value="NHL_brat_like"/>
    <property type="match status" value="1"/>
</dbReference>
<dbReference type="GO" id="GO:0061630">
    <property type="term" value="F:ubiquitin protein ligase activity"/>
    <property type="evidence" value="ECO:0007669"/>
    <property type="project" value="TreeGrafter"/>
</dbReference>
<dbReference type="PROSITE" id="PS50089">
    <property type="entry name" value="ZF_RING_2"/>
    <property type="match status" value="1"/>
</dbReference>
<dbReference type="InterPro" id="IPR017907">
    <property type="entry name" value="Znf_RING_CS"/>
</dbReference>
<feature type="repeat" description="NHL" evidence="6">
    <location>
        <begin position="765"/>
        <end position="811"/>
    </location>
</feature>
<dbReference type="Gene3D" id="3.30.40.10">
    <property type="entry name" value="Zinc/RING finger domain, C3HC4 (zinc finger)"/>
    <property type="match status" value="1"/>
</dbReference>
<evidence type="ECO:0008006" key="12">
    <source>
        <dbReference type="Google" id="ProtNLM"/>
    </source>
</evidence>
<dbReference type="InterPro" id="IPR001841">
    <property type="entry name" value="Znf_RING"/>
</dbReference>
<sequence length="1401" mass="156072">MAASSMVAQPVVQLLVPVFTLRELSILEPPAKGTVFQVVAVQVVEAVAVTEEDTGDIMQEVVDSAREDLVVTATDTVSTVFRETPEQFFPSNCSIQDNFLSKSGTKIMMCTNVSEDFPESKEITDKSDEFGDLAIFEGSVKMCGNDALEDGLLADPDKCGMCGGPLVVSRMLHCLHSFCEECLDKKLVGEGGDAGTTEASIDCPTCGHQTKVGTKKLAALPLDVTKTNISDVSNSSSLHCTSCTAKELAKSRCNTCHNLLCNHCDSAHHYMRCFESHQVVALEDMRKDGIKITIHKPLECDIHQGENLIYYCNSCSTTACSECLKNEHKGAEHHAEGIADSEMRVRQEMKALLAESKSKVEQLMKLSTGLNNSLEELAHQRSTARDLINESYQSYKAVLEKCRDEALSKLNELYHERELVIMKENDEVGKTIGNFEDARTYTSRLLEISTVPEIMYLRKTVADRLLELNNNTPKFDETFNIEFRTDFGTFESMVKEHFGEFRTEKSRESSPLSTGVPVLVPLTVAQPVTNGCNASSITNSSPISLPTSMQSSFDGDLSGTMQNFSLAQSPPLPQVNTAAAAAMPGFSSIAEYNLAQLATLAESTNSAATSPTPPFNLADFLTSDTAYKNLASLAKLGLNADNPITNGTMIVRSTSPASLNLTNSLINGFGAVSSSTSPLLSTPDDIMSDPMSNILPAPATNPNGTHTRSNKVSPMQIRSKFGQLGPNKGQFNSPHGFCLGLEEDIIVADTNNHRIQVFDKSGAFKFQFGTSGKDEGQLWYPRKVAVMRTTGKYVVCDRGNERSRMQIFTKNGHFLKKIAIRYIDIVAGLAVSGHGEIVAVDSVSPTVFIISESGELIRWFDCSDFMREPSDIAIHGKEFYVCDFKGHNVVVFSDEGHFLRRIGCESITNFPNGIDISDAGDILIGDSHGNRFHVAVFSRDGCLISEFECPYVKYLYTSMVYPNVCKGVMTKSEIFIDLIISDDFNYVEFFQKCQTLGFIKIEHISKLMSNLSSINESNLKLLCAITHLTEYKELSIIANHINDHFMMICNNSDLNYLFYIYNKIVKNNSMRSFEVSRSNEIMTCFIKHHLLRQTLRWNCVANAFALLKTLEDFTNLEEDFEQLKQQYDRKLALTLQDRGSFLPLLYYSQLVIFSRLMPSEDNLIAMTDFLKLCSTVAHRSSPEFNPKIWIGCLLLYTNICIVKTSLVEACLDFLHNGLNSSVTAVKLASINMTFDLCNMVTHNFEDIINYMFKQLVYGDAVFKKTCLLKIDRLIRDDYLKLDLKQFLIFVSILGDCNISLRDYENLMKGTIELAEGFLNMIKDSIYIFKLMTPSSNEDESNENYNKKVVANISKYLLQRTEFIEKPSHTKNGQNMISAEETLESESVLSTHVVSIGSKYYY</sequence>
<feature type="domain" description="B box-type" evidence="9">
    <location>
        <begin position="235"/>
        <end position="282"/>
    </location>
</feature>
<evidence type="ECO:0000313" key="10">
    <source>
        <dbReference type="EMBL" id="KAH0808768.1"/>
    </source>
</evidence>
<feature type="repeat" description="NHL" evidence="6">
    <location>
        <begin position="718"/>
        <end position="761"/>
    </location>
</feature>
<feature type="coiled-coil region" evidence="7">
    <location>
        <begin position="1106"/>
        <end position="1133"/>
    </location>
</feature>
<dbReference type="SUPFAM" id="SSF63829">
    <property type="entry name" value="Calcium-dependent phosphotriesterase"/>
    <property type="match status" value="1"/>
</dbReference>
<accession>A0A8J6H640</accession>
<dbReference type="EMBL" id="JABDTM020028555">
    <property type="protein sequence ID" value="KAH0808768.1"/>
    <property type="molecule type" value="Genomic_DNA"/>
</dbReference>
<dbReference type="SUPFAM" id="SSF57850">
    <property type="entry name" value="RING/U-box"/>
    <property type="match status" value="1"/>
</dbReference>
<organism evidence="10 11">
    <name type="scientific">Tenebrio molitor</name>
    <name type="common">Yellow mealworm beetle</name>
    <dbReference type="NCBI Taxonomy" id="7067"/>
    <lineage>
        <taxon>Eukaryota</taxon>
        <taxon>Metazoa</taxon>
        <taxon>Ecdysozoa</taxon>
        <taxon>Arthropoda</taxon>
        <taxon>Hexapoda</taxon>
        <taxon>Insecta</taxon>
        <taxon>Pterygota</taxon>
        <taxon>Neoptera</taxon>
        <taxon>Endopterygota</taxon>
        <taxon>Coleoptera</taxon>
        <taxon>Polyphaga</taxon>
        <taxon>Cucujiformia</taxon>
        <taxon>Tenebrionidae</taxon>
        <taxon>Tenebrio</taxon>
    </lineage>
</organism>
<evidence type="ECO:0000313" key="11">
    <source>
        <dbReference type="Proteomes" id="UP000719412"/>
    </source>
</evidence>
<dbReference type="GO" id="GO:0008270">
    <property type="term" value="F:zinc ion binding"/>
    <property type="evidence" value="ECO:0007669"/>
    <property type="project" value="UniProtKB-KW"/>
</dbReference>
<evidence type="ECO:0000256" key="6">
    <source>
        <dbReference type="PROSITE-ProRule" id="PRU00504"/>
    </source>
</evidence>
<dbReference type="PROSITE" id="PS00518">
    <property type="entry name" value="ZF_RING_1"/>
    <property type="match status" value="1"/>
</dbReference>
<gene>
    <name evidence="10" type="ORF">GEV33_014026</name>
</gene>
<feature type="domain" description="B box-type" evidence="9">
    <location>
        <begin position="295"/>
        <end position="334"/>
    </location>
</feature>
<evidence type="ECO:0000256" key="5">
    <source>
        <dbReference type="PROSITE-ProRule" id="PRU00024"/>
    </source>
</evidence>